<protein>
    <recommendedName>
        <fullName evidence="1">DNA primase/polymerase bifunctional N-terminal domain-containing protein</fullName>
    </recommendedName>
</protein>
<evidence type="ECO:0000313" key="3">
    <source>
        <dbReference type="Proteomes" id="UP000285301"/>
    </source>
</evidence>
<name>A0A3S3NB48_9ACAR</name>
<accession>A0A3S3NB48</accession>
<evidence type="ECO:0000313" key="2">
    <source>
        <dbReference type="EMBL" id="RWR99216.1"/>
    </source>
</evidence>
<evidence type="ECO:0000259" key="1">
    <source>
        <dbReference type="Pfam" id="PF09250"/>
    </source>
</evidence>
<dbReference type="EMBL" id="NCKU01016360">
    <property type="protein sequence ID" value="RWR99216.1"/>
    <property type="molecule type" value="Genomic_DNA"/>
</dbReference>
<dbReference type="OrthoDB" id="2442727at2759"/>
<gene>
    <name evidence="2" type="ORF">B4U79_17064</name>
</gene>
<sequence length="164" mass="18439">MENCEKSSGVQSTTEVTNTKCDIESVHTKPFSQQIESMVSYPCTDKRPQVAGWNTLTKKVPHAQGKQFGLLCGKTNNLIVIDCDLLKNSDPNRYVDGLYAWSEWEKKYGEVCAPRVKTGSGGRHIYFLYDKEIKHKNQQLDGALVDESLAGRKIKIDILTNGRN</sequence>
<dbReference type="SUPFAM" id="SSF56747">
    <property type="entry name" value="Prim-pol domain"/>
    <property type="match status" value="1"/>
</dbReference>
<comment type="caution">
    <text evidence="2">The sequence shown here is derived from an EMBL/GenBank/DDBJ whole genome shotgun (WGS) entry which is preliminary data.</text>
</comment>
<dbReference type="InterPro" id="IPR015330">
    <property type="entry name" value="DNA_primase/pol_bifunc_N"/>
</dbReference>
<feature type="non-terminal residue" evidence="2">
    <location>
        <position position="164"/>
    </location>
</feature>
<dbReference type="AlphaFoldDB" id="A0A3S3NB48"/>
<reference evidence="2 3" key="1">
    <citation type="journal article" date="2018" name="Gigascience">
        <title>Genomes of trombidid mites reveal novel predicted allergens and laterally-transferred genes associated with secondary metabolism.</title>
        <authorList>
            <person name="Dong X."/>
            <person name="Chaisiri K."/>
            <person name="Xia D."/>
            <person name="Armstrong S.D."/>
            <person name="Fang Y."/>
            <person name="Donnelly M.J."/>
            <person name="Kadowaki T."/>
            <person name="McGarry J.W."/>
            <person name="Darby A.C."/>
            <person name="Makepeace B.L."/>
        </authorList>
    </citation>
    <scope>NUCLEOTIDE SEQUENCE [LARGE SCALE GENOMIC DNA]</scope>
    <source>
        <strain evidence="2">UoL-WK</strain>
    </source>
</reference>
<proteinExistence type="predicted"/>
<keyword evidence="3" id="KW-1185">Reference proteome</keyword>
<dbReference type="Pfam" id="PF09250">
    <property type="entry name" value="Prim-Pol"/>
    <property type="match status" value="1"/>
</dbReference>
<organism evidence="2 3">
    <name type="scientific">Dinothrombium tinctorium</name>
    <dbReference type="NCBI Taxonomy" id="1965070"/>
    <lineage>
        <taxon>Eukaryota</taxon>
        <taxon>Metazoa</taxon>
        <taxon>Ecdysozoa</taxon>
        <taxon>Arthropoda</taxon>
        <taxon>Chelicerata</taxon>
        <taxon>Arachnida</taxon>
        <taxon>Acari</taxon>
        <taxon>Acariformes</taxon>
        <taxon>Trombidiformes</taxon>
        <taxon>Prostigmata</taxon>
        <taxon>Anystina</taxon>
        <taxon>Parasitengona</taxon>
        <taxon>Trombidioidea</taxon>
        <taxon>Trombidiidae</taxon>
        <taxon>Dinothrombium</taxon>
    </lineage>
</organism>
<feature type="domain" description="DNA primase/polymerase bifunctional N-terminal" evidence="1">
    <location>
        <begin position="44"/>
        <end position="158"/>
    </location>
</feature>
<dbReference type="Proteomes" id="UP000285301">
    <property type="component" value="Unassembled WGS sequence"/>
</dbReference>